<dbReference type="SUPFAM" id="SSF48371">
    <property type="entry name" value="ARM repeat"/>
    <property type="match status" value="1"/>
</dbReference>
<dbReference type="PANTHER" id="PTHR10555:SF170">
    <property type="entry name" value="FI18122P1"/>
    <property type="match status" value="1"/>
</dbReference>
<gene>
    <name evidence="3" type="ORF">NSCI0253_LOCUS14925</name>
</gene>
<dbReference type="PANTHER" id="PTHR10555">
    <property type="entry name" value="SORTING NEXIN"/>
    <property type="match status" value="1"/>
</dbReference>
<evidence type="ECO:0000313" key="3">
    <source>
        <dbReference type="EMBL" id="CAD8840577.1"/>
    </source>
</evidence>
<reference evidence="3" key="1">
    <citation type="submission" date="2021-01" db="EMBL/GenBank/DDBJ databases">
        <authorList>
            <person name="Corre E."/>
            <person name="Pelletier E."/>
            <person name="Niang G."/>
            <person name="Scheremetjew M."/>
            <person name="Finn R."/>
            <person name="Kale V."/>
            <person name="Holt S."/>
            <person name="Cochrane G."/>
            <person name="Meng A."/>
            <person name="Brown T."/>
            <person name="Cohen L."/>
        </authorList>
    </citation>
    <scope>NUCLEOTIDE SEQUENCE</scope>
</reference>
<dbReference type="Pfam" id="PF00787">
    <property type="entry name" value="PX"/>
    <property type="match status" value="1"/>
</dbReference>
<dbReference type="SUPFAM" id="SSF64268">
    <property type="entry name" value="PX domain"/>
    <property type="match status" value="1"/>
</dbReference>
<dbReference type="AlphaFoldDB" id="A0A7S1A2H6"/>
<protein>
    <recommendedName>
        <fullName evidence="2">PX domain-containing protein</fullName>
    </recommendedName>
</protein>
<organism evidence="3">
    <name type="scientific">Noctiluca scintillans</name>
    <name type="common">Sea sparkle</name>
    <name type="synonym">Red tide dinoflagellate</name>
    <dbReference type="NCBI Taxonomy" id="2966"/>
    <lineage>
        <taxon>Eukaryota</taxon>
        <taxon>Sar</taxon>
        <taxon>Alveolata</taxon>
        <taxon>Dinophyceae</taxon>
        <taxon>Noctilucales</taxon>
        <taxon>Noctilucaceae</taxon>
        <taxon>Noctiluca</taxon>
    </lineage>
</organism>
<dbReference type="EMBL" id="HBFQ01021361">
    <property type="protein sequence ID" value="CAD8840577.1"/>
    <property type="molecule type" value="Transcribed_RNA"/>
</dbReference>
<feature type="coiled-coil region" evidence="1">
    <location>
        <begin position="938"/>
        <end position="983"/>
    </location>
</feature>
<evidence type="ECO:0000256" key="1">
    <source>
        <dbReference type="SAM" id="Coils"/>
    </source>
</evidence>
<evidence type="ECO:0000259" key="2">
    <source>
        <dbReference type="PROSITE" id="PS50195"/>
    </source>
</evidence>
<accession>A0A7S1A2H6</accession>
<dbReference type="PROSITE" id="PS50195">
    <property type="entry name" value="PX"/>
    <property type="match status" value="1"/>
</dbReference>
<keyword evidence="1" id="KW-0175">Coiled coil</keyword>
<feature type="domain" description="PX" evidence="2">
    <location>
        <begin position="1"/>
        <end position="117"/>
    </location>
</feature>
<feature type="coiled-coil region" evidence="1">
    <location>
        <begin position="655"/>
        <end position="682"/>
    </location>
</feature>
<dbReference type="InterPro" id="IPR036871">
    <property type="entry name" value="PX_dom_sf"/>
</dbReference>
<proteinExistence type="predicted"/>
<dbReference type="InterPro" id="IPR001683">
    <property type="entry name" value="PX_dom"/>
</dbReference>
<dbReference type="GO" id="GO:0005768">
    <property type="term" value="C:endosome"/>
    <property type="evidence" value="ECO:0007669"/>
    <property type="project" value="TreeGrafter"/>
</dbReference>
<dbReference type="GO" id="GO:0035091">
    <property type="term" value="F:phosphatidylinositol binding"/>
    <property type="evidence" value="ECO:0007669"/>
    <property type="project" value="InterPro"/>
</dbReference>
<dbReference type="CDD" id="cd06093">
    <property type="entry name" value="PX_domain"/>
    <property type="match status" value="1"/>
</dbReference>
<name>A0A7S1A2H6_NOCSC</name>
<dbReference type="Gene3D" id="3.30.1520.10">
    <property type="entry name" value="Phox-like domain"/>
    <property type="match status" value="1"/>
</dbReference>
<sequence>MDHYPLQVSIPSVEVTRNVLRVRHTAYCIQLDDCGRLYARLRRYKNFLWLHGELQRRDLSCTLPVLPAKKVIRNLEPAFVERRRQGLENYLRALIRLPQVIQDDSLWSFLDADLATAFVPKFLCRPTDAAGTEKCLVQLERVVAKESNLFRLCNDAVLHSLIAFAEGEAHEVVSTVSPQGQAEKSLYVKLNCRLRYCTVLQSLIAHESARNGLMDGGIFSALISLLCKVSDDSQASLANDSASDEAHRSVTVSVVGCLQKLLEATHGVAMFHFCQQDDGFAALKRLAAPDAVSLHEVAASLVWRGLQNEEVVSVFAGNGARGFPLLGRLLQSEDLQARVLAGLCIACTVRHEGALDDLQREEALLALEGLPTDLDASEAEAIKRTAAMADVSADNLPSIRVDRDNALVSLLQSVCSVKALPRLRHLLGDASVVDAVTLYVVVLLDHFVVHAQHDLDHLSVMVPQLQRLLDVADCTDESTLRETQSRAGHVLIRLDLSKAETGEAPTLAAFRGRSKLLEVLSHESECRQVEANQRAELARGHHQRQCDHVDQGALTQKPCVDERRCAEFGSFLKHLGQTRVTLESKMGISQRAVECLHAGLEQRGFKHGILNSDLERLVQRIADQTTQESRSMLALVEAESCEARARDVANQVKVRTASRKEAEQLAREREDLVRKAERRSQECANREAELGDIRRNAPAQLVRCTAQLSECERKQQNIEVRGQQLAVESRENESRAVALQEASRESEAALHRISTLRAELVEFRDSLNSELILGEGEVEQLRQFESQLQHARPSRLKHGALVGVEGGEQAKAPVWDDTGAEQEYLNTPHFRSFMKLFVVREQLWEQEARWTKEQLSLVVSATNQLMRRQEAHAHEQRSVMEEIAHLRHDIQVLDDAEGHAHRLGEARTLAAEANEMVRICGIDSAEVVAQLQMETLNLERIRSEQREADSELEKAKKLANVETEMLLRVRKELDSQMSELEAKVRGDLHAWTTVELEQQRLSLLLLAVSSYLQEEAQCRKELRSQLQLLIAELSELDQQLDVPELS</sequence>
<dbReference type="SMART" id="SM00312">
    <property type="entry name" value="PX"/>
    <property type="match status" value="1"/>
</dbReference>
<dbReference type="InterPro" id="IPR016024">
    <property type="entry name" value="ARM-type_fold"/>
</dbReference>